<evidence type="ECO:0000313" key="3">
    <source>
        <dbReference type="Proteomes" id="UP001054837"/>
    </source>
</evidence>
<dbReference type="Proteomes" id="UP001054837">
    <property type="component" value="Unassembled WGS sequence"/>
</dbReference>
<gene>
    <name evidence="2" type="ORF">CDAR_216491</name>
</gene>
<reference evidence="2 3" key="1">
    <citation type="submission" date="2021-06" db="EMBL/GenBank/DDBJ databases">
        <title>Caerostris darwini draft genome.</title>
        <authorList>
            <person name="Kono N."/>
            <person name="Arakawa K."/>
        </authorList>
    </citation>
    <scope>NUCLEOTIDE SEQUENCE [LARGE SCALE GENOMIC DNA]</scope>
</reference>
<comment type="caution">
    <text evidence="2">The sequence shown here is derived from an EMBL/GenBank/DDBJ whole genome shotgun (WGS) entry which is preliminary data.</text>
</comment>
<organism evidence="2 3">
    <name type="scientific">Caerostris darwini</name>
    <dbReference type="NCBI Taxonomy" id="1538125"/>
    <lineage>
        <taxon>Eukaryota</taxon>
        <taxon>Metazoa</taxon>
        <taxon>Ecdysozoa</taxon>
        <taxon>Arthropoda</taxon>
        <taxon>Chelicerata</taxon>
        <taxon>Arachnida</taxon>
        <taxon>Araneae</taxon>
        <taxon>Araneomorphae</taxon>
        <taxon>Entelegynae</taxon>
        <taxon>Araneoidea</taxon>
        <taxon>Araneidae</taxon>
        <taxon>Caerostris</taxon>
    </lineage>
</organism>
<name>A0AAV4W9B7_9ARAC</name>
<keyword evidence="3" id="KW-1185">Reference proteome</keyword>
<proteinExistence type="predicted"/>
<evidence type="ECO:0000313" key="2">
    <source>
        <dbReference type="EMBL" id="GIY78819.1"/>
    </source>
</evidence>
<evidence type="ECO:0000256" key="1">
    <source>
        <dbReference type="SAM" id="MobiDB-lite"/>
    </source>
</evidence>
<feature type="compositionally biased region" description="Polar residues" evidence="1">
    <location>
        <begin position="1"/>
        <end position="13"/>
    </location>
</feature>
<sequence>MLALGKQSQTIRNRITDRHTMKPNTFENNFSVETSFECLSLSLGEKSSPSRVQQVVPNCECPCIQSKKVPLEFGIRERAVPGH</sequence>
<dbReference type="EMBL" id="BPLQ01014281">
    <property type="protein sequence ID" value="GIY78819.1"/>
    <property type="molecule type" value="Genomic_DNA"/>
</dbReference>
<protein>
    <submittedName>
        <fullName evidence="2">Uncharacterized protein</fullName>
    </submittedName>
</protein>
<accession>A0AAV4W9B7</accession>
<feature type="region of interest" description="Disordered" evidence="1">
    <location>
        <begin position="1"/>
        <end position="22"/>
    </location>
</feature>
<dbReference type="AlphaFoldDB" id="A0AAV4W9B7"/>